<keyword evidence="3" id="KW-1003">Cell membrane</keyword>
<evidence type="ECO:0000256" key="4">
    <source>
        <dbReference type="ARBA" id="ARBA00022692"/>
    </source>
</evidence>
<evidence type="ECO:0000256" key="3">
    <source>
        <dbReference type="ARBA" id="ARBA00022475"/>
    </source>
</evidence>
<sequence>MRESRRRPRPGTPRRRKATHVSEERRTPGAGTITVAALAVMNIVAVVSLRGLPAEAEYGLASTFYYLFAALFFLAPVGLVAAELATGWPEEGGMFRWVGEAFGSRWGFLAIFMVFIEGCIWFPTILTFAAVTLAYTGDAASAPRLSGDKVFVLAVVLAVFWLATLIALRDVKSFSQVAKWGGIVGTLVPAAILIGLAAAYLAAGNPSQVELSWGAFVPDLSKVSNIVLAASIFLFYAGMEMNAVHVRSIKNPIRNYPIAILVAALGAVVVLVLGTLAIAVVIPTGQIDLTQSLLTAYHLLLSWAGVGWAAPYLAAMLAVGVLAGIVTWVAGPATGLLSVARAGYLPRWLHRTNRAGMPSRILLVQAAVVTVLSVLFVVLPSVQAAYQLLSQLTVILYLVAYVLMFAAVIALRYSQPARPRRYHVPGGIVGVWVIGGCGLLAAALALVVSFVPPAQVEVGSPTTYVGLLVGLSVVFVALPFWAYAARRASWRDETLDFAPFTWQVGAQESEIRGAGAQAAPPEAPA</sequence>
<feature type="transmembrane region" description="Helical" evidence="8">
    <location>
        <begin position="180"/>
        <end position="203"/>
    </location>
</feature>
<feature type="transmembrane region" description="Helical" evidence="8">
    <location>
        <begin position="394"/>
        <end position="414"/>
    </location>
</feature>
<dbReference type="Gene3D" id="1.20.1740.10">
    <property type="entry name" value="Amino acid/polyamine transporter I"/>
    <property type="match status" value="1"/>
</dbReference>
<keyword evidence="4 8" id="KW-0812">Transmembrane</keyword>
<organism evidence="9 10">
    <name type="scientific">Oerskovia gallyi</name>
    <dbReference type="NCBI Taxonomy" id="2762226"/>
    <lineage>
        <taxon>Bacteria</taxon>
        <taxon>Bacillati</taxon>
        <taxon>Actinomycetota</taxon>
        <taxon>Actinomycetes</taxon>
        <taxon>Micrococcales</taxon>
        <taxon>Cellulomonadaceae</taxon>
        <taxon>Oerskovia</taxon>
    </lineage>
</organism>
<protein>
    <submittedName>
        <fullName evidence="9">Amino acid permease</fullName>
    </submittedName>
</protein>
<name>A0ABR8UZA1_9CELL</name>
<dbReference type="PANTHER" id="PTHR42770">
    <property type="entry name" value="AMINO ACID TRANSPORTER-RELATED"/>
    <property type="match status" value="1"/>
</dbReference>
<feature type="transmembrane region" description="Helical" evidence="8">
    <location>
        <begin position="30"/>
        <end position="52"/>
    </location>
</feature>
<feature type="transmembrane region" description="Helical" evidence="8">
    <location>
        <begin position="256"/>
        <end position="282"/>
    </location>
</feature>
<evidence type="ECO:0000256" key="1">
    <source>
        <dbReference type="ARBA" id="ARBA00004651"/>
    </source>
</evidence>
<feature type="transmembrane region" description="Helical" evidence="8">
    <location>
        <begin position="223"/>
        <end position="244"/>
    </location>
</feature>
<keyword evidence="5 8" id="KW-1133">Transmembrane helix</keyword>
<evidence type="ECO:0000256" key="5">
    <source>
        <dbReference type="ARBA" id="ARBA00022989"/>
    </source>
</evidence>
<feature type="region of interest" description="Disordered" evidence="7">
    <location>
        <begin position="1"/>
        <end position="27"/>
    </location>
</feature>
<dbReference type="NCBIfam" id="TIGR03813">
    <property type="entry name" value="put_Glu_GABA_T"/>
    <property type="match status" value="1"/>
</dbReference>
<comment type="subcellular location">
    <subcellularLocation>
        <location evidence="1">Cell membrane</location>
        <topology evidence="1">Multi-pass membrane protein</topology>
    </subcellularLocation>
</comment>
<dbReference type="InterPro" id="IPR050367">
    <property type="entry name" value="APC_superfamily"/>
</dbReference>
<evidence type="ECO:0000256" key="7">
    <source>
        <dbReference type="SAM" id="MobiDB-lite"/>
    </source>
</evidence>
<gene>
    <name evidence="9" type="ORF">H9640_04805</name>
</gene>
<evidence type="ECO:0000313" key="10">
    <source>
        <dbReference type="Proteomes" id="UP000633601"/>
    </source>
</evidence>
<feature type="transmembrane region" description="Helical" evidence="8">
    <location>
        <begin position="106"/>
        <end position="130"/>
    </location>
</feature>
<feature type="transmembrane region" description="Helical" evidence="8">
    <location>
        <begin position="312"/>
        <end position="340"/>
    </location>
</feature>
<proteinExistence type="predicted"/>
<evidence type="ECO:0000256" key="6">
    <source>
        <dbReference type="ARBA" id="ARBA00023136"/>
    </source>
</evidence>
<feature type="transmembrane region" description="Helical" evidence="8">
    <location>
        <begin position="361"/>
        <end position="382"/>
    </location>
</feature>
<keyword evidence="2" id="KW-0813">Transport</keyword>
<feature type="compositionally biased region" description="Basic residues" evidence="7">
    <location>
        <begin position="1"/>
        <end position="19"/>
    </location>
</feature>
<evidence type="ECO:0000256" key="2">
    <source>
        <dbReference type="ARBA" id="ARBA00022448"/>
    </source>
</evidence>
<feature type="transmembrane region" description="Helical" evidence="8">
    <location>
        <begin position="426"/>
        <end position="451"/>
    </location>
</feature>
<keyword evidence="6 8" id="KW-0472">Membrane</keyword>
<feature type="transmembrane region" description="Helical" evidence="8">
    <location>
        <begin position="150"/>
        <end position="168"/>
    </location>
</feature>
<dbReference type="PIRSF" id="PIRSF006060">
    <property type="entry name" value="AA_transporter"/>
    <property type="match status" value="1"/>
</dbReference>
<evidence type="ECO:0000313" key="9">
    <source>
        <dbReference type="EMBL" id="MBD7997868.1"/>
    </source>
</evidence>
<dbReference type="Proteomes" id="UP000633601">
    <property type="component" value="Unassembled WGS sequence"/>
</dbReference>
<dbReference type="InterPro" id="IPR022520">
    <property type="entry name" value="Glu/GABA_antiporter_put"/>
</dbReference>
<feature type="transmembrane region" description="Helical" evidence="8">
    <location>
        <begin position="463"/>
        <end position="484"/>
    </location>
</feature>
<feature type="transmembrane region" description="Helical" evidence="8">
    <location>
        <begin position="64"/>
        <end position="85"/>
    </location>
</feature>
<comment type="caution">
    <text evidence="9">The sequence shown here is derived from an EMBL/GenBank/DDBJ whole genome shotgun (WGS) entry which is preliminary data.</text>
</comment>
<keyword evidence="10" id="KW-1185">Reference proteome</keyword>
<accession>A0ABR8UZA1</accession>
<dbReference type="EMBL" id="JACSQE010000003">
    <property type="protein sequence ID" value="MBD7997868.1"/>
    <property type="molecule type" value="Genomic_DNA"/>
</dbReference>
<reference evidence="9 10" key="1">
    <citation type="submission" date="2020-08" db="EMBL/GenBank/DDBJ databases">
        <title>A Genomic Blueprint of the Chicken Gut Microbiome.</title>
        <authorList>
            <person name="Gilroy R."/>
            <person name="Ravi A."/>
            <person name="Getino M."/>
            <person name="Pursley I."/>
            <person name="Horton D.L."/>
            <person name="Alikhan N.-F."/>
            <person name="Baker D."/>
            <person name="Gharbi K."/>
            <person name="Hall N."/>
            <person name="Watson M."/>
            <person name="Adriaenssens E.M."/>
            <person name="Foster-Nyarko E."/>
            <person name="Jarju S."/>
            <person name="Secka A."/>
            <person name="Antonio M."/>
            <person name="Oren A."/>
            <person name="Chaudhuri R."/>
            <person name="La Ragione R.M."/>
            <person name="Hildebrand F."/>
            <person name="Pallen M.J."/>
        </authorList>
    </citation>
    <scope>NUCLEOTIDE SEQUENCE [LARGE SCALE GENOMIC DNA]</scope>
    <source>
        <strain evidence="9 10">Sa2CUA8</strain>
    </source>
</reference>
<dbReference type="PANTHER" id="PTHR42770:SF15">
    <property type="entry name" value="GLUTAMATE_GAMMA-AMINOBUTYRATE ANTIPORTER-RELATED"/>
    <property type="match status" value="1"/>
</dbReference>
<dbReference type="InterPro" id="IPR002293">
    <property type="entry name" value="AA/rel_permease1"/>
</dbReference>
<evidence type="ECO:0000256" key="8">
    <source>
        <dbReference type="SAM" id="Phobius"/>
    </source>
</evidence>
<dbReference type="Pfam" id="PF13520">
    <property type="entry name" value="AA_permease_2"/>
    <property type="match status" value="1"/>
</dbReference>